<evidence type="ECO:0000313" key="2">
    <source>
        <dbReference type="Proteomes" id="UP000029780"/>
    </source>
</evidence>
<sequence>MQFLSEFAEEMLDVNGGNCLNLSEEAIVCGEIFGEVIGEWNGSAQSQNCVSFLCKGEGPRTWLVNKEPTKNTKRVVISPKRENKLYLMFVVPLVERTVWEVKDLAEIAKDLMQKKSSLKIFGRGFVRYGRGHVFCVFAEFSESRPLQWFESPETLGVWMEKLYDDCASKNICFDRELMMKDFVVCGNGAILARLDKYGLATKFDSKDRMEFLCVLMELLTGRKFLLYQNTTKENLKKRVQKTLERERKEDKGNVLPLVWRILSEI</sequence>
<organism evidence="1 2">
    <name type="scientific">Marseillevirus marseillevirus</name>
    <name type="common">GBM</name>
    <dbReference type="NCBI Taxonomy" id="694581"/>
    <lineage>
        <taxon>Viruses</taxon>
        <taxon>Varidnaviria</taxon>
        <taxon>Bamfordvirae</taxon>
        <taxon>Nucleocytoviricota</taxon>
        <taxon>Megaviricetes</taxon>
        <taxon>Pimascovirales</taxon>
        <taxon>Pimascovirales incertae sedis</taxon>
        <taxon>Marseilleviridae</taxon>
        <taxon>Marseillevirus</taxon>
        <taxon>Marseillevirus massiliense</taxon>
    </lineage>
</organism>
<dbReference type="Proteomes" id="UP000029780">
    <property type="component" value="Segment"/>
</dbReference>
<organismHost>
    <name type="scientific">Acanthamoeba</name>
    <dbReference type="NCBI Taxonomy" id="5754"/>
</organismHost>
<dbReference type="KEGG" id="vg:8746692"/>
<dbReference type="EMBL" id="GU071086">
    <property type="protein sequence ID" value="ADB04218.1"/>
    <property type="molecule type" value="Genomic_DNA"/>
</dbReference>
<evidence type="ECO:0000313" key="1">
    <source>
        <dbReference type="EMBL" id="ADB04218.1"/>
    </source>
</evidence>
<keyword evidence="2" id="KW-1185">Reference proteome</keyword>
<gene>
    <name evidence="1" type="ORF">MAR_ORF456</name>
</gene>
<dbReference type="OrthoDB" id="30443at10239"/>
<name>D2XB91_GBMV</name>
<accession>D2XB91</accession>
<dbReference type="GeneID" id="8746692"/>
<dbReference type="RefSeq" id="YP_003407180.1">
    <property type="nucleotide sequence ID" value="NC_013756.1"/>
</dbReference>
<proteinExistence type="predicted"/>
<reference evidence="1 2" key="1">
    <citation type="journal article" date="2009" name="Proc. Natl. Acad. Sci. U.S.A.">
        <title>Giant Marseillevirus highlights the role of amoebae as a melting pot in emergence of chimeric microorganisms.</title>
        <authorList>
            <person name="Boyer M."/>
            <person name="Yutin N."/>
            <person name="Pagnier I."/>
            <person name="Barrassi L."/>
            <person name="Fournous G."/>
            <person name="Espinosa L."/>
            <person name="Robert C."/>
            <person name="Azza S."/>
            <person name="Sun S."/>
            <person name="Rossmann M.G."/>
            <person name="Suzan-Monti M."/>
            <person name="La Scola B."/>
            <person name="Koonin E.V."/>
            <person name="Raoult D."/>
        </authorList>
    </citation>
    <scope>NUCLEOTIDE SEQUENCE [LARGE SCALE GENOMIC DNA]</scope>
    <source>
        <strain evidence="1 2">T19</strain>
    </source>
</reference>
<protein>
    <submittedName>
        <fullName evidence="1">Uncharacterized protein</fullName>
    </submittedName>
</protein>